<gene>
    <name evidence="3" type="ORF">ACFOW1_10105</name>
</gene>
<feature type="transmembrane region" description="Helical" evidence="1">
    <location>
        <begin position="123"/>
        <end position="147"/>
    </location>
</feature>
<dbReference type="Gene3D" id="3.30.565.10">
    <property type="entry name" value="Histidine kinase-like ATPase, C-terminal domain"/>
    <property type="match status" value="1"/>
</dbReference>
<feature type="domain" description="Signal transduction histidine kinase internal region" evidence="2">
    <location>
        <begin position="168"/>
        <end position="248"/>
    </location>
</feature>
<reference evidence="4" key="1">
    <citation type="journal article" date="2019" name="Int. J. Syst. Evol. Microbiol.">
        <title>The Global Catalogue of Microorganisms (GCM) 10K type strain sequencing project: providing services to taxonomists for standard genome sequencing and annotation.</title>
        <authorList>
            <consortium name="The Broad Institute Genomics Platform"/>
            <consortium name="The Broad Institute Genome Sequencing Center for Infectious Disease"/>
            <person name="Wu L."/>
            <person name="Ma J."/>
        </authorList>
    </citation>
    <scope>NUCLEOTIDE SEQUENCE [LARGE SCALE GENOMIC DNA]</scope>
    <source>
        <strain evidence="4">CECT 8010</strain>
    </source>
</reference>
<dbReference type="EMBL" id="JBHSDC010000019">
    <property type="protein sequence ID" value="MFC4232244.1"/>
    <property type="molecule type" value="Genomic_DNA"/>
</dbReference>
<feature type="transmembrane region" description="Helical" evidence="1">
    <location>
        <begin position="12"/>
        <end position="33"/>
    </location>
</feature>
<feature type="transmembrane region" description="Helical" evidence="1">
    <location>
        <begin position="84"/>
        <end position="103"/>
    </location>
</feature>
<evidence type="ECO:0000313" key="4">
    <source>
        <dbReference type="Proteomes" id="UP001595906"/>
    </source>
</evidence>
<keyword evidence="1" id="KW-0812">Transmembrane</keyword>
<organism evidence="3 4">
    <name type="scientific">Parasediminibacterium paludis</name>
    <dbReference type="NCBI Taxonomy" id="908966"/>
    <lineage>
        <taxon>Bacteria</taxon>
        <taxon>Pseudomonadati</taxon>
        <taxon>Bacteroidota</taxon>
        <taxon>Chitinophagia</taxon>
        <taxon>Chitinophagales</taxon>
        <taxon>Chitinophagaceae</taxon>
        <taxon>Parasediminibacterium</taxon>
    </lineage>
</organism>
<dbReference type="EC" id="2.7.13.3" evidence="3"/>
<sequence>MHFKKKRYSLLKVTLWCVGLNIVLEFFSLFVIAFVKVPDQPYKLEDFTTIKSIVQLIIGTIFNIVFFYYTLNYFHRLIVLKKKAWHYIVYSLLVLIACEAYYLLSHKMMPYIVPSTSKTPLTISLIIFSTVIATMFLLGISLLIAYLNSLRDDKKMQKILEIQSLQANYNFLKAQINPHFLHNTLNFFYAKSLPYSEELSDGILTLSQIMRYALSKDNAIDGKVLLKDEIEHLRNVIKINQLRFSNNLNVNFEVHGFVGEVMLIPFVLITIVENAFKHGDLKNPEYPIEIKLTVEDDVLTFVCKNKKKTGPKELSTGIGLDNTKKRLDMVYHNRYNINIIDEADFYTTELIINKL</sequence>
<keyword evidence="4" id="KW-1185">Reference proteome</keyword>
<dbReference type="RefSeq" id="WP_379014020.1">
    <property type="nucleotide sequence ID" value="NZ_JBHSDC010000019.1"/>
</dbReference>
<evidence type="ECO:0000259" key="2">
    <source>
        <dbReference type="Pfam" id="PF06580"/>
    </source>
</evidence>
<comment type="caution">
    <text evidence="3">The sequence shown here is derived from an EMBL/GenBank/DDBJ whole genome shotgun (WGS) entry which is preliminary data.</text>
</comment>
<keyword evidence="3" id="KW-0418">Kinase</keyword>
<dbReference type="InterPro" id="IPR010559">
    <property type="entry name" value="Sig_transdc_His_kin_internal"/>
</dbReference>
<dbReference type="PANTHER" id="PTHR34220">
    <property type="entry name" value="SENSOR HISTIDINE KINASE YPDA"/>
    <property type="match status" value="1"/>
</dbReference>
<dbReference type="PANTHER" id="PTHR34220:SF7">
    <property type="entry name" value="SENSOR HISTIDINE KINASE YPDA"/>
    <property type="match status" value="1"/>
</dbReference>
<protein>
    <submittedName>
        <fullName evidence="3">Sensor histidine kinase</fullName>
        <ecNumber evidence="3">2.7.13.3</ecNumber>
    </submittedName>
</protein>
<evidence type="ECO:0000313" key="3">
    <source>
        <dbReference type="EMBL" id="MFC4232244.1"/>
    </source>
</evidence>
<accession>A0ABV8PZ24</accession>
<dbReference type="InterPro" id="IPR050640">
    <property type="entry name" value="Bact_2-comp_sensor_kinase"/>
</dbReference>
<dbReference type="SUPFAM" id="SSF55874">
    <property type="entry name" value="ATPase domain of HSP90 chaperone/DNA topoisomerase II/histidine kinase"/>
    <property type="match status" value="1"/>
</dbReference>
<name>A0ABV8PZ24_9BACT</name>
<feature type="transmembrane region" description="Helical" evidence="1">
    <location>
        <begin position="53"/>
        <end position="72"/>
    </location>
</feature>
<dbReference type="GO" id="GO:0004673">
    <property type="term" value="F:protein histidine kinase activity"/>
    <property type="evidence" value="ECO:0007669"/>
    <property type="project" value="UniProtKB-EC"/>
</dbReference>
<evidence type="ECO:0000256" key="1">
    <source>
        <dbReference type="SAM" id="Phobius"/>
    </source>
</evidence>
<dbReference type="InterPro" id="IPR036890">
    <property type="entry name" value="HATPase_C_sf"/>
</dbReference>
<dbReference type="Proteomes" id="UP001595906">
    <property type="component" value="Unassembled WGS sequence"/>
</dbReference>
<proteinExistence type="predicted"/>
<dbReference type="Pfam" id="PF06580">
    <property type="entry name" value="His_kinase"/>
    <property type="match status" value="1"/>
</dbReference>
<keyword evidence="1" id="KW-0472">Membrane</keyword>
<keyword evidence="3" id="KW-0808">Transferase</keyword>
<keyword evidence="1" id="KW-1133">Transmembrane helix</keyword>